<dbReference type="EC" id="2.3.1.-" evidence="7"/>
<dbReference type="SUPFAM" id="SSF51230">
    <property type="entry name" value="Single hybrid motif"/>
    <property type="match status" value="1"/>
</dbReference>
<organism evidence="9 12">
    <name type="scientific">Neoroseomonas oryzicola</name>
    <dbReference type="NCBI Taxonomy" id="535904"/>
    <lineage>
        <taxon>Bacteria</taxon>
        <taxon>Pseudomonadati</taxon>
        <taxon>Pseudomonadota</taxon>
        <taxon>Alphaproteobacteria</taxon>
        <taxon>Acetobacterales</taxon>
        <taxon>Acetobacteraceae</taxon>
        <taxon>Neoroseomonas</taxon>
    </lineage>
</organism>
<name>A0A9X9WJV3_9PROT</name>
<dbReference type="InterPro" id="IPR011053">
    <property type="entry name" value="Single_hybrid_motif"/>
</dbReference>
<keyword evidence="6 7" id="KW-0012">Acyltransferase</keyword>
<dbReference type="Proteomes" id="UP000746741">
    <property type="component" value="Unassembled WGS sequence"/>
</dbReference>
<evidence type="ECO:0000256" key="4">
    <source>
        <dbReference type="ARBA" id="ARBA00022679"/>
    </source>
</evidence>
<dbReference type="Pfam" id="PF00198">
    <property type="entry name" value="2-oxoacid_dh"/>
    <property type="match status" value="1"/>
</dbReference>
<sequence>MTAFRMPSLGADMEDGTLVEWKIRPGEKVHRGDIVAVVETAKGAIEIEIFHDGVVAELLVAPGTKVPVGAVLARLDGAATTTPAAMREAVVVAAPVRPTPVLPQPPAAREAPARRRVTPAARQRTAALGIDLGGLRGTGVDGAICLADLPSPAAAPATRRGGFDPAAMRRAIAAAMGRSKREIPHYYLSQTVDMTGPLARIEALNRDRAPPDRLLPAALILHAVARAVAETPELNGFWEDGAFRQGDGVHVGWAVALRGGGLVAPAIRDADRLSPEALMAALRDIVARARGGGLRSSELTDATITVTSVGDRGAESVLPIIYPPQVAILGIGRIVERPWVVEGNVVPRRVAALTLAGDHRASDGHRGGLLLARIESKLQEAEVP</sequence>
<reference evidence="9" key="3">
    <citation type="journal article" date="2021" name="Syst. Appl. Microbiol.">
        <title>Roseomonas hellenica sp. nov., isolated from roots of wild-growing Alkanna tinctoria.</title>
        <authorList>
            <person name="Rat A."/>
            <person name="Naranjo H.D."/>
            <person name="Lebbe L."/>
            <person name="Cnockaert M."/>
            <person name="Krigas N."/>
            <person name="Grigoriadou K."/>
            <person name="Maloupa E."/>
            <person name="Willems A."/>
        </authorList>
    </citation>
    <scope>NUCLEOTIDE SEQUENCE</scope>
    <source>
        <strain evidence="9">LMG 31161</strain>
    </source>
</reference>
<dbReference type="CDD" id="cd06849">
    <property type="entry name" value="lipoyl_domain"/>
    <property type="match status" value="1"/>
</dbReference>
<dbReference type="InterPro" id="IPR023213">
    <property type="entry name" value="CAT-like_dom_sf"/>
</dbReference>
<dbReference type="PANTHER" id="PTHR43178">
    <property type="entry name" value="DIHYDROLIPOAMIDE ACETYLTRANSFERASE COMPONENT OF PYRUVATE DEHYDROGENASE COMPLEX"/>
    <property type="match status" value="1"/>
</dbReference>
<evidence type="ECO:0000256" key="3">
    <source>
        <dbReference type="ARBA" id="ARBA00011484"/>
    </source>
</evidence>
<proteinExistence type="inferred from homology"/>
<dbReference type="SUPFAM" id="SSF47005">
    <property type="entry name" value="Peripheral subunit-binding domain of 2-oxo acid dehydrogenase complex"/>
    <property type="match status" value="1"/>
</dbReference>
<protein>
    <recommendedName>
        <fullName evidence="7">Dihydrolipoamide acetyltransferase component of pyruvate dehydrogenase complex</fullName>
        <ecNumber evidence="7">2.3.1.-</ecNumber>
    </recommendedName>
</protein>
<comment type="cofactor">
    <cofactor evidence="1 7">
        <name>(R)-lipoate</name>
        <dbReference type="ChEBI" id="CHEBI:83088"/>
    </cofactor>
</comment>
<evidence type="ECO:0000256" key="2">
    <source>
        <dbReference type="ARBA" id="ARBA00007317"/>
    </source>
</evidence>
<dbReference type="PROSITE" id="PS00189">
    <property type="entry name" value="LIPOYL"/>
    <property type="match status" value="1"/>
</dbReference>
<gene>
    <name evidence="10" type="ORF">GWK15_23935</name>
    <name evidence="9" type="ORF">GXW75_15255</name>
</gene>
<dbReference type="InterPro" id="IPR003016">
    <property type="entry name" value="2-oxoA_DH_lipoyl-BS"/>
</dbReference>
<dbReference type="RefSeq" id="WP_168043931.1">
    <property type="nucleotide sequence ID" value="NZ_JAAEDK010000034.1"/>
</dbReference>
<dbReference type="EMBL" id="JAAVUP010000017">
    <property type="protein sequence ID" value="NKE20028.1"/>
    <property type="molecule type" value="Genomic_DNA"/>
</dbReference>
<dbReference type="Gene3D" id="4.10.320.10">
    <property type="entry name" value="E3-binding domain"/>
    <property type="match status" value="1"/>
</dbReference>
<keyword evidence="11" id="KW-1185">Reference proteome</keyword>
<comment type="subunit">
    <text evidence="3">Forms a 24-polypeptide structural core with octahedral symmetry.</text>
</comment>
<reference evidence="10 11" key="2">
    <citation type="submission" date="2020-02" db="EMBL/GenBank/DDBJ databases">
        <authorList>
            <person name="Sun Q."/>
            <person name="Inoue M."/>
        </authorList>
    </citation>
    <scope>NUCLEOTIDE SEQUENCE [LARGE SCALE GENOMIC DNA]</scope>
    <source>
        <strain evidence="10 11">KCTC 22478</strain>
    </source>
</reference>
<dbReference type="PANTHER" id="PTHR43178:SF5">
    <property type="entry name" value="LIPOAMIDE ACYLTRANSFERASE COMPONENT OF BRANCHED-CHAIN ALPHA-KETO ACID DEHYDROGENASE COMPLEX, MITOCHONDRIAL"/>
    <property type="match status" value="1"/>
</dbReference>
<feature type="domain" description="Lipoyl-binding" evidence="8">
    <location>
        <begin position="1"/>
        <end position="76"/>
    </location>
</feature>
<dbReference type="InterPro" id="IPR004167">
    <property type="entry name" value="PSBD"/>
</dbReference>
<dbReference type="EMBL" id="JAAEDK010000034">
    <property type="protein sequence ID" value="MBR0660613.1"/>
    <property type="molecule type" value="Genomic_DNA"/>
</dbReference>
<dbReference type="PROSITE" id="PS50968">
    <property type="entry name" value="BIOTINYL_LIPOYL"/>
    <property type="match status" value="1"/>
</dbReference>
<evidence type="ECO:0000313" key="9">
    <source>
        <dbReference type="EMBL" id="MBR0660613.1"/>
    </source>
</evidence>
<dbReference type="Proteomes" id="UP001138708">
    <property type="component" value="Unassembled WGS sequence"/>
</dbReference>
<evidence type="ECO:0000313" key="12">
    <source>
        <dbReference type="Proteomes" id="UP001138708"/>
    </source>
</evidence>
<dbReference type="GO" id="GO:0031405">
    <property type="term" value="F:lipoic acid binding"/>
    <property type="evidence" value="ECO:0007669"/>
    <property type="project" value="TreeGrafter"/>
</dbReference>
<dbReference type="Pfam" id="PF02817">
    <property type="entry name" value="E3_binding"/>
    <property type="match status" value="1"/>
</dbReference>
<comment type="caution">
    <text evidence="9">The sequence shown here is derived from an EMBL/GenBank/DDBJ whole genome shotgun (WGS) entry which is preliminary data.</text>
</comment>
<evidence type="ECO:0000256" key="5">
    <source>
        <dbReference type="ARBA" id="ARBA00022823"/>
    </source>
</evidence>
<dbReference type="GO" id="GO:0005737">
    <property type="term" value="C:cytoplasm"/>
    <property type="evidence" value="ECO:0007669"/>
    <property type="project" value="TreeGrafter"/>
</dbReference>
<dbReference type="InterPro" id="IPR050743">
    <property type="entry name" value="2-oxoacid_DH_E2_comp"/>
</dbReference>
<evidence type="ECO:0000313" key="11">
    <source>
        <dbReference type="Proteomes" id="UP000746741"/>
    </source>
</evidence>
<dbReference type="Pfam" id="PF00364">
    <property type="entry name" value="Biotin_lipoyl"/>
    <property type="match status" value="1"/>
</dbReference>
<reference evidence="9" key="1">
    <citation type="submission" date="2020-01" db="EMBL/GenBank/DDBJ databases">
        <authorList>
            <person name="Rat A."/>
        </authorList>
    </citation>
    <scope>NUCLEOTIDE SEQUENCE</scope>
    <source>
        <strain evidence="9">LMG 31161</strain>
    </source>
</reference>
<keyword evidence="4 7" id="KW-0808">Transferase</keyword>
<dbReference type="Gene3D" id="2.40.50.100">
    <property type="match status" value="1"/>
</dbReference>
<dbReference type="AlphaFoldDB" id="A0A9X9WJV3"/>
<evidence type="ECO:0000256" key="1">
    <source>
        <dbReference type="ARBA" id="ARBA00001938"/>
    </source>
</evidence>
<dbReference type="InterPro" id="IPR001078">
    <property type="entry name" value="2-oxoacid_DH_actylTfrase"/>
</dbReference>
<evidence type="ECO:0000256" key="7">
    <source>
        <dbReference type="RuleBase" id="RU003423"/>
    </source>
</evidence>
<comment type="similarity">
    <text evidence="2 7">Belongs to the 2-oxoacid dehydrogenase family.</text>
</comment>
<accession>A0A9X9WJV3</accession>
<evidence type="ECO:0000259" key="8">
    <source>
        <dbReference type="PROSITE" id="PS50968"/>
    </source>
</evidence>
<dbReference type="GO" id="GO:0016407">
    <property type="term" value="F:acetyltransferase activity"/>
    <property type="evidence" value="ECO:0007669"/>
    <property type="project" value="TreeGrafter"/>
</dbReference>
<evidence type="ECO:0000313" key="10">
    <source>
        <dbReference type="EMBL" id="NKE20028.1"/>
    </source>
</evidence>
<dbReference type="Gene3D" id="3.30.559.10">
    <property type="entry name" value="Chloramphenicol acetyltransferase-like domain"/>
    <property type="match status" value="1"/>
</dbReference>
<keyword evidence="5 7" id="KW-0450">Lipoyl</keyword>
<dbReference type="InterPro" id="IPR036625">
    <property type="entry name" value="E3-bd_dom_sf"/>
</dbReference>
<evidence type="ECO:0000256" key="6">
    <source>
        <dbReference type="ARBA" id="ARBA00023315"/>
    </source>
</evidence>
<dbReference type="InterPro" id="IPR000089">
    <property type="entry name" value="Biotin_lipoyl"/>
</dbReference>
<dbReference type="SUPFAM" id="SSF52777">
    <property type="entry name" value="CoA-dependent acyltransferases"/>
    <property type="match status" value="1"/>
</dbReference>